<feature type="transmembrane region" description="Helical" evidence="8">
    <location>
        <begin position="666"/>
        <end position="687"/>
    </location>
</feature>
<evidence type="ECO:0000256" key="2">
    <source>
        <dbReference type="ARBA" id="ARBA00022448"/>
    </source>
</evidence>
<keyword evidence="7 8" id="KW-0472">Membrane</keyword>
<dbReference type="KEGG" id="scor:J3U87_11830"/>
<evidence type="ECO:0000256" key="8">
    <source>
        <dbReference type="SAM" id="Phobius"/>
    </source>
</evidence>
<name>A0A8A4TVZ2_SULCO</name>
<feature type="transmembrane region" description="Helical" evidence="8">
    <location>
        <begin position="789"/>
        <end position="809"/>
    </location>
</feature>
<dbReference type="Gene3D" id="2.60.200.20">
    <property type="match status" value="2"/>
</dbReference>
<keyword evidence="2" id="KW-0813">Transport</keyword>
<dbReference type="PROSITE" id="PS50006">
    <property type="entry name" value="FHA_DOMAIN"/>
    <property type="match status" value="1"/>
</dbReference>
<dbReference type="PROSITE" id="PS50893">
    <property type="entry name" value="ABC_TRANSPORTER_2"/>
    <property type="match status" value="1"/>
</dbReference>
<dbReference type="GO" id="GO:0005524">
    <property type="term" value="F:ATP binding"/>
    <property type="evidence" value="ECO:0007669"/>
    <property type="project" value="UniProtKB-KW"/>
</dbReference>
<evidence type="ECO:0000259" key="9">
    <source>
        <dbReference type="PROSITE" id="PS50006"/>
    </source>
</evidence>
<dbReference type="Gene3D" id="3.40.50.300">
    <property type="entry name" value="P-loop containing nucleotide triphosphate hydrolases"/>
    <property type="match status" value="1"/>
</dbReference>
<dbReference type="SMART" id="SM00382">
    <property type="entry name" value="AAA"/>
    <property type="match status" value="1"/>
</dbReference>
<dbReference type="GO" id="GO:0140359">
    <property type="term" value="F:ABC-type transporter activity"/>
    <property type="evidence" value="ECO:0007669"/>
    <property type="project" value="InterPro"/>
</dbReference>
<dbReference type="EMBL" id="CP071793">
    <property type="protein sequence ID" value="QTD53142.1"/>
    <property type="molecule type" value="Genomic_DNA"/>
</dbReference>
<dbReference type="SUPFAM" id="SSF52540">
    <property type="entry name" value="P-loop containing nucleoside triphosphate hydrolases"/>
    <property type="match status" value="1"/>
</dbReference>
<dbReference type="InterPro" id="IPR008984">
    <property type="entry name" value="SMAD_FHA_dom_sf"/>
</dbReference>
<evidence type="ECO:0000256" key="5">
    <source>
        <dbReference type="ARBA" id="ARBA00022840"/>
    </source>
</evidence>
<comment type="subcellular location">
    <subcellularLocation>
        <location evidence="1">Membrane</location>
        <topology evidence="1">Multi-pass membrane protein</topology>
    </subcellularLocation>
</comment>
<evidence type="ECO:0000259" key="10">
    <source>
        <dbReference type="PROSITE" id="PS50893"/>
    </source>
</evidence>
<dbReference type="InterPro" id="IPR003593">
    <property type="entry name" value="AAA+_ATPase"/>
</dbReference>
<dbReference type="GO" id="GO:0016887">
    <property type="term" value="F:ATP hydrolysis activity"/>
    <property type="evidence" value="ECO:0007669"/>
    <property type="project" value="InterPro"/>
</dbReference>
<feature type="transmembrane region" description="Helical" evidence="8">
    <location>
        <begin position="699"/>
        <end position="718"/>
    </location>
</feature>
<dbReference type="CDD" id="cd00060">
    <property type="entry name" value="FHA"/>
    <property type="match status" value="2"/>
</dbReference>
<dbReference type="RefSeq" id="WP_237383240.1">
    <property type="nucleotide sequence ID" value="NZ_CP071793.1"/>
</dbReference>
<feature type="domain" description="ABC transporter" evidence="10">
    <location>
        <begin position="235"/>
        <end position="479"/>
    </location>
</feature>
<evidence type="ECO:0000313" key="11">
    <source>
        <dbReference type="EMBL" id="QTD53142.1"/>
    </source>
</evidence>
<dbReference type="PANTHER" id="PTHR48041:SF139">
    <property type="entry name" value="PROTEIN SCARLET"/>
    <property type="match status" value="1"/>
</dbReference>
<dbReference type="SUPFAM" id="SSF49879">
    <property type="entry name" value="SMAD/FHA domain"/>
    <property type="match status" value="2"/>
</dbReference>
<dbReference type="AlphaFoldDB" id="A0A8A4TVZ2"/>
<dbReference type="PROSITE" id="PS00211">
    <property type="entry name" value="ABC_TRANSPORTER_1"/>
    <property type="match status" value="1"/>
</dbReference>
<dbReference type="InterPro" id="IPR003439">
    <property type="entry name" value="ABC_transporter-like_ATP-bd"/>
</dbReference>
<reference evidence="11" key="1">
    <citation type="submission" date="2021-03" db="EMBL/GenBank/DDBJ databases">
        <title>Acanthopleuribacteraceae sp. M133.</title>
        <authorList>
            <person name="Wang G."/>
        </authorList>
    </citation>
    <scope>NUCLEOTIDE SEQUENCE</scope>
    <source>
        <strain evidence="11">M133</strain>
    </source>
</reference>
<dbReference type="PANTHER" id="PTHR48041">
    <property type="entry name" value="ABC TRANSPORTER G FAMILY MEMBER 28"/>
    <property type="match status" value="1"/>
</dbReference>
<dbReference type="Pfam" id="PF01061">
    <property type="entry name" value="ABC2_membrane"/>
    <property type="match status" value="1"/>
</dbReference>
<evidence type="ECO:0000256" key="4">
    <source>
        <dbReference type="ARBA" id="ARBA00022741"/>
    </source>
</evidence>
<dbReference type="InterPro" id="IPR050352">
    <property type="entry name" value="ABCG_transporters"/>
</dbReference>
<sequence>MTRVCPECMHRNPPQARFCEACGGELASTDAEKARGRLKLPIREVSVGRGEENDLVLDMPMVSTHHVRLTRRQNQATSWWADDLNATNGTALNQPDRRIGHVEVDDRDVLYLGSLPVPIARILRAANPYLSRDFELIQPSGDLVTVGTREDNTISVPSAPGLRPHHAEFHRQDGTWTLHPIGVVKGVATEIYRNGRPVDQPVGLSHGDLIYCGGMAIWLDTEGFFTVRSWQRISLEAREISVVVHGRDPKRRKLLLDDISLTLYPGELCGLMGLAGAGKTTLLRTLNGHRPPSSGRVLINGQDLYQHFSRFRTSLGYVPQEDIFHKDLTVEQALRFAAEMRIAPTPSRKEVSDLIDRVLVKLGLFSANAQIRSTRISNISGGQRRRLNLAIELLTDPALFFLDEPTSGLSSEDALVVVDLLRKMAHEGKTILLTIHQPSAELYAALDNVVYLHQGGRLAFYGPAVPDSIMFTNPDKAPAEAVIPELVLRELGKESPEEWQQRYRDSAFAEEMIRNRRKTLQRLPVPPPPKPSQTVSGLRQGWVVLRRSLRAKLQDFGNAAILLAQAPIIAILIALVFSPDNPGESYRDAANVHFLMVVAAIWFGCSNSARDICGEWAIFSRERMFNLKCSPYILAKWIVGGLISLIQCGVLTAVVTNATYVKAPGALIFVFLWLTAMTGNSLGLLISAVASPFKKNNEIAIGLVPIVLLPMVILGGLIQPYKEMNAAVRVIADTMPTRWCLEAVLQLEAERTSGEVSEETDWGEVRMKRREFILAPFFVEPEDADPWPLIFNELWMSLILLTLTWLYLIRRPSG</sequence>
<feature type="domain" description="FHA" evidence="9">
    <location>
        <begin position="45"/>
        <end position="93"/>
    </location>
</feature>
<dbReference type="Pfam" id="PF00005">
    <property type="entry name" value="ABC_tran"/>
    <property type="match status" value="1"/>
</dbReference>
<evidence type="ECO:0000256" key="6">
    <source>
        <dbReference type="ARBA" id="ARBA00022989"/>
    </source>
</evidence>
<proteinExistence type="predicted"/>
<keyword evidence="5 11" id="KW-0067">ATP-binding</keyword>
<evidence type="ECO:0000313" key="12">
    <source>
        <dbReference type="Proteomes" id="UP000663929"/>
    </source>
</evidence>
<keyword evidence="4" id="KW-0547">Nucleotide-binding</keyword>
<keyword evidence="12" id="KW-1185">Reference proteome</keyword>
<dbReference type="InterPro" id="IPR027417">
    <property type="entry name" value="P-loop_NTPase"/>
</dbReference>
<keyword evidence="3 8" id="KW-0812">Transmembrane</keyword>
<dbReference type="Pfam" id="PF00498">
    <property type="entry name" value="FHA"/>
    <property type="match status" value="2"/>
</dbReference>
<protein>
    <submittedName>
        <fullName evidence="11">ATP-binding cassette domain-containing protein</fullName>
    </submittedName>
</protein>
<accession>A0A8A4TVZ2</accession>
<evidence type="ECO:0000256" key="7">
    <source>
        <dbReference type="ARBA" id="ARBA00023136"/>
    </source>
</evidence>
<dbReference type="InterPro" id="IPR000253">
    <property type="entry name" value="FHA_dom"/>
</dbReference>
<feature type="transmembrane region" description="Helical" evidence="8">
    <location>
        <begin position="556"/>
        <end position="577"/>
    </location>
</feature>
<dbReference type="InterPro" id="IPR017871">
    <property type="entry name" value="ABC_transporter-like_CS"/>
</dbReference>
<dbReference type="InterPro" id="IPR013525">
    <property type="entry name" value="ABC2_TM"/>
</dbReference>
<keyword evidence="6 8" id="KW-1133">Transmembrane helix</keyword>
<gene>
    <name evidence="11" type="ORF">J3U87_11830</name>
</gene>
<feature type="transmembrane region" description="Helical" evidence="8">
    <location>
        <begin position="630"/>
        <end position="654"/>
    </location>
</feature>
<dbReference type="Proteomes" id="UP000663929">
    <property type="component" value="Chromosome"/>
</dbReference>
<evidence type="ECO:0000256" key="1">
    <source>
        <dbReference type="ARBA" id="ARBA00004141"/>
    </source>
</evidence>
<organism evidence="11 12">
    <name type="scientific">Sulfidibacter corallicola</name>
    <dbReference type="NCBI Taxonomy" id="2818388"/>
    <lineage>
        <taxon>Bacteria</taxon>
        <taxon>Pseudomonadati</taxon>
        <taxon>Acidobacteriota</taxon>
        <taxon>Holophagae</taxon>
        <taxon>Acanthopleuribacterales</taxon>
        <taxon>Acanthopleuribacteraceae</taxon>
        <taxon>Sulfidibacter</taxon>
    </lineage>
</organism>
<dbReference type="GO" id="GO:0016020">
    <property type="term" value="C:membrane"/>
    <property type="evidence" value="ECO:0007669"/>
    <property type="project" value="UniProtKB-SubCell"/>
</dbReference>
<evidence type="ECO:0000256" key="3">
    <source>
        <dbReference type="ARBA" id="ARBA00022692"/>
    </source>
</evidence>